<keyword evidence="1" id="KW-1133">Transmembrane helix</keyword>
<comment type="caution">
    <text evidence="2">The sequence shown here is derived from an EMBL/GenBank/DDBJ whole genome shotgun (WGS) entry which is preliminary data.</text>
</comment>
<reference evidence="2" key="1">
    <citation type="submission" date="2019-05" db="EMBL/GenBank/DDBJ databases">
        <title>The de novo reference genome and transcriptome assemblies of the wild tomato species Solanum chilense.</title>
        <authorList>
            <person name="Stam R."/>
            <person name="Nosenko T."/>
            <person name="Hoerger A.C."/>
            <person name="Stephan W."/>
            <person name="Seidel M.A."/>
            <person name="Kuhn J.M.M."/>
            <person name="Haberer G."/>
            <person name="Tellier A."/>
        </authorList>
    </citation>
    <scope>NUCLEOTIDE SEQUENCE</scope>
    <source>
        <tissue evidence="2">Mature leaves</tissue>
    </source>
</reference>
<evidence type="ECO:0000313" key="2">
    <source>
        <dbReference type="EMBL" id="TMW83266.1"/>
    </source>
</evidence>
<sequence length="64" mass="7779">MARRILIRTATLDVYQQCCTICFNYFSFIVFLLLSLFYSLVIRRRKRKFISQIFVDVLLHFHNS</sequence>
<keyword evidence="1" id="KW-0812">Transmembrane</keyword>
<evidence type="ECO:0000256" key="1">
    <source>
        <dbReference type="SAM" id="Phobius"/>
    </source>
</evidence>
<name>A0A6N2ALK9_SOLCI</name>
<proteinExistence type="predicted"/>
<protein>
    <submittedName>
        <fullName evidence="2">Uncharacterized protein</fullName>
    </submittedName>
</protein>
<feature type="transmembrane region" description="Helical" evidence="1">
    <location>
        <begin position="14"/>
        <end position="41"/>
    </location>
</feature>
<organism evidence="2">
    <name type="scientific">Solanum chilense</name>
    <name type="common">Tomato</name>
    <name type="synonym">Lycopersicon chilense</name>
    <dbReference type="NCBI Taxonomy" id="4083"/>
    <lineage>
        <taxon>Eukaryota</taxon>
        <taxon>Viridiplantae</taxon>
        <taxon>Streptophyta</taxon>
        <taxon>Embryophyta</taxon>
        <taxon>Tracheophyta</taxon>
        <taxon>Spermatophyta</taxon>
        <taxon>Magnoliopsida</taxon>
        <taxon>eudicotyledons</taxon>
        <taxon>Gunneridae</taxon>
        <taxon>Pentapetalae</taxon>
        <taxon>asterids</taxon>
        <taxon>lamiids</taxon>
        <taxon>Solanales</taxon>
        <taxon>Solanaceae</taxon>
        <taxon>Solanoideae</taxon>
        <taxon>Solaneae</taxon>
        <taxon>Solanum</taxon>
        <taxon>Solanum subgen. Lycopersicon</taxon>
    </lineage>
</organism>
<accession>A0A6N2ALK9</accession>
<gene>
    <name evidence="2" type="ORF">EJD97_002277</name>
</gene>
<keyword evidence="1" id="KW-0472">Membrane</keyword>
<dbReference type="AlphaFoldDB" id="A0A6N2ALK9"/>
<dbReference type="EMBL" id="RXGB01012656">
    <property type="protein sequence ID" value="TMW83266.1"/>
    <property type="molecule type" value="Genomic_DNA"/>
</dbReference>